<evidence type="ECO:0000313" key="2">
    <source>
        <dbReference type="Proteomes" id="UP000636458"/>
    </source>
</evidence>
<name>A0A934SR41_9MICO</name>
<reference evidence="1" key="1">
    <citation type="submission" date="2021-01" db="EMBL/GenBank/DDBJ databases">
        <title>Lacisediminihabitans sp. nov. strain G11-30, isolated from Antarctic Soil.</title>
        <authorList>
            <person name="Li J."/>
        </authorList>
    </citation>
    <scope>NUCLEOTIDE SEQUENCE</scope>
    <source>
        <strain evidence="1">G11-30</strain>
    </source>
</reference>
<sequence>MTIPHYDDTALEILDTDALLMVRVEQLVGRALRRQLWLMFLDHDDVQLPLLMPSDIPRRPEADSVIKFADFLTDLIAEVRASSVVFVLERFGSDTISDDDRLWLQLVTEAGRLARVRVRGPFLSHERGVRTVGPEDIGSI</sequence>
<accession>A0A934SR41</accession>
<proteinExistence type="predicted"/>
<comment type="caution">
    <text evidence="1">The sequence shown here is derived from an EMBL/GenBank/DDBJ whole genome shotgun (WGS) entry which is preliminary data.</text>
</comment>
<protein>
    <submittedName>
        <fullName evidence="1">Uncharacterized protein</fullName>
    </submittedName>
</protein>
<dbReference type="AlphaFoldDB" id="A0A934SR41"/>
<gene>
    <name evidence="1" type="ORF">IV501_03125</name>
</gene>
<organism evidence="1 2">
    <name type="scientific">Lacisediminihabitans changchengi</name>
    <dbReference type="NCBI Taxonomy" id="2787634"/>
    <lineage>
        <taxon>Bacteria</taxon>
        <taxon>Bacillati</taxon>
        <taxon>Actinomycetota</taxon>
        <taxon>Actinomycetes</taxon>
        <taxon>Micrococcales</taxon>
        <taxon>Microbacteriaceae</taxon>
        <taxon>Lacisediminihabitans</taxon>
    </lineage>
</organism>
<dbReference type="Proteomes" id="UP000636458">
    <property type="component" value="Unassembled WGS sequence"/>
</dbReference>
<dbReference type="RefSeq" id="WP_200554938.1">
    <property type="nucleotide sequence ID" value="NZ_JAEPES010000001.1"/>
</dbReference>
<keyword evidence="2" id="KW-1185">Reference proteome</keyword>
<dbReference type="EMBL" id="JAEPES010000001">
    <property type="protein sequence ID" value="MBK4346619.1"/>
    <property type="molecule type" value="Genomic_DNA"/>
</dbReference>
<evidence type="ECO:0000313" key="1">
    <source>
        <dbReference type="EMBL" id="MBK4346619.1"/>
    </source>
</evidence>